<proteinExistence type="predicted"/>
<feature type="non-terminal residue" evidence="1">
    <location>
        <position position="1"/>
    </location>
</feature>
<comment type="caution">
    <text evidence="1">The sequence shown here is derived from an EMBL/GenBank/DDBJ whole genome shotgun (WGS) entry which is preliminary data.</text>
</comment>
<evidence type="ECO:0008006" key="2">
    <source>
        <dbReference type="Google" id="ProtNLM"/>
    </source>
</evidence>
<sequence length="94" mass="10421">YDNSFPRPPEELNAEITDTIIESIPLLPIPVQDGNTQQEEIDIVIETDDVLPPSVENDDDLSNDLLLEEVDLFLSDSSIPPSIENFADDPEGDI</sequence>
<name>A0A699T053_TANCI</name>
<dbReference type="EMBL" id="BKCJ011205770">
    <property type="protein sequence ID" value="GFD03557.1"/>
    <property type="molecule type" value="Genomic_DNA"/>
</dbReference>
<organism evidence="1">
    <name type="scientific">Tanacetum cinerariifolium</name>
    <name type="common">Dalmatian daisy</name>
    <name type="synonym">Chrysanthemum cinerariifolium</name>
    <dbReference type="NCBI Taxonomy" id="118510"/>
    <lineage>
        <taxon>Eukaryota</taxon>
        <taxon>Viridiplantae</taxon>
        <taxon>Streptophyta</taxon>
        <taxon>Embryophyta</taxon>
        <taxon>Tracheophyta</taxon>
        <taxon>Spermatophyta</taxon>
        <taxon>Magnoliopsida</taxon>
        <taxon>eudicotyledons</taxon>
        <taxon>Gunneridae</taxon>
        <taxon>Pentapetalae</taxon>
        <taxon>asterids</taxon>
        <taxon>campanulids</taxon>
        <taxon>Asterales</taxon>
        <taxon>Asteraceae</taxon>
        <taxon>Asteroideae</taxon>
        <taxon>Anthemideae</taxon>
        <taxon>Anthemidinae</taxon>
        <taxon>Tanacetum</taxon>
    </lineage>
</organism>
<evidence type="ECO:0000313" key="1">
    <source>
        <dbReference type="EMBL" id="GFD03557.1"/>
    </source>
</evidence>
<dbReference type="AlphaFoldDB" id="A0A699T053"/>
<protein>
    <recommendedName>
        <fullName evidence="2">Reverse transcriptase domain-containing protein</fullName>
    </recommendedName>
</protein>
<gene>
    <name evidence="1" type="ORF">Tci_875526</name>
</gene>
<feature type="non-terminal residue" evidence="1">
    <location>
        <position position="94"/>
    </location>
</feature>
<reference evidence="1" key="1">
    <citation type="journal article" date="2019" name="Sci. Rep.">
        <title>Draft genome of Tanacetum cinerariifolium, the natural source of mosquito coil.</title>
        <authorList>
            <person name="Yamashiro T."/>
            <person name="Shiraishi A."/>
            <person name="Satake H."/>
            <person name="Nakayama K."/>
        </authorList>
    </citation>
    <scope>NUCLEOTIDE SEQUENCE</scope>
</reference>
<accession>A0A699T053</accession>